<gene>
    <name evidence="3" type="ORF">AVENLUH5627_01566</name>
</gene>
<proteinExistence type="predicted"/>
<dbReference type="PATRIC" id="fig|52133.18.peg.1627"/>
<reference evidence="3 4" key="1">
    <citation type="journal article" date="2016" name="Sci. Rep.">
        <title>Genomic and phenotypic characterization of the species Acinetobacter venetianus.</title>
        <authorList>
            <person name="Fondi M."/>
            <person name="Maida I."/>
            <person name="Perrin E."/>
            <person name="Orlandini V."/>
            <person name="La Torre L."/>
            <person name="Bosi E."/>
            <person name="Negroni A."/>
            <person name="Zanaroli G."/>
            <person name="Fava F."/>
            <person name="Decorosi F."/>
            <person name="Giovannetti L."/>
            <person name="Viti C."/>
            <person name="Vaneechoutte M."/>
            <person name="Dijkshoorn L."/>
            <person name="Fani R."/>
        </authorList>
    </citation>
    <scope>NUCLEOTIDE SEQUENCE [LARGE SCALE GENOMIC DNA]</scope>
    <source>
        <strain evidence="3 4">LUH5627</strain>
    </source>
</reference>
<dbReference type="AlphaFoldDB" id="A0A150HRS9"/>
<dbReference type="Pfam" id="PF11776">
    <property type="entry name" value="RcnB"/>
    <property type="match status" value="1"/>
</dbReference>
<dbReference type="Gene3D" id="3.10.450.160">
    <property type="entry name" value="inner membrane protein cigr"/>
    <property type="match status" value="1"/>
</dbReference>
<name>A0A150HRS9_9GAMM</name>
<dbReference type="Proteomes" id="UP000075680">
    <property type="component" value="Unassembled WGS sequence"/>
</dbReference>
<feature type="compositionally biased region" description="Polar residues" evidence="1">
    <location>
        <begin position="37"/>
        <end position="46"/>
    </location>
</feature>
<comment type="caution">
    <text evidence="3">The sequence shown here is derived from an EMBL/GenBank/DDBJ whole genome shotgun (WGS) entry which is preliminary data.</text>
</comment>
<dbReference type="EMBL" id="JRUE01000147">
    <property type="protein sequence ID" value="KXZ69412.1"/>
    <property type="molecule type" value="Genomic_DNA"/>
</dbReference>
<evidence type="ECO:0000313" key="3">
    <source>
        <dbReference type="EMBL" id="KXZ69412.1"/>
    </source>
</evidence>
<accession>A0A150HRS9</accession>
<evidence type="ECO:0000313" key="4">
    <source>
        <dbReference type="Proteomes" id="UP000075680"/>
    </source>
</evidence>
<organism evidence="3 4">
    <name type="scientific">Acinetobacter venetianus</name>
    <dbReference type="NCBI Taxonomy" id="52133"/>
    <lineage>
        <taxon>Bacteria</taxon>
        <taxon>Pseudomonadati</taxon>
        <taxon>Pseudomonadota</taxon>
        <taxon>Gammaproteobacteria</taxon>
        <taxon>Moraxellales</taxon>
        <taxon>Moraxellaceae</taxon>
        <taxon>Acinetobacter</taxon>
    </lineage>
</organism>
<feature type="region of interest" description="Disordered" evidence="1">
    <location>
        <begin position="27"/>
        <end position="51"/>
    </location>
</feature>
<dbReference type="InterPro" id="IPR024572">
    <property type="entry name" value="RcnB"/>
</dbReference>
<protein>
    <recommendedName>
        <fullName evidence="5">RcnB family protein</fullName>
    </recommendedName>
</protein>
<feature type="chain" id="PRO_5007562905" description="RcnB family protein" evidence="2">
    <location>
        <begin position="23"/>
        <end position="112"/>
    </location>
</feature>
<keyword evidence="2" id="KW-0732">Signal</keyword>
<evidence type="ECO:0000256" key="2">
    <source>
        <dbReference type="SAM" id="SignalP"/>
    </source>
</evidence>
<dbReference type="RefSeq" id="WP_061518681.1">
    <property type="nucleotide sequence ID" value="NZ_JRUE01000147.1"/>
</dbReference>
<evidence type="ECO:0000256" key="1">
    <source>
        <dbReference type="SAM" id="MobiDB-lite"/>
    </source>
</evidence>
<sequence>MKNIAKILILSLTTAISVPAFAAPHDHSPQKVVKHSQAPQHSNVQKNKIHPSKDWKVGQKVPIAYRGQGYKINYAQYKHLHKPAKNQQWIKVNGDYILINVLNHSIIKILNG</sequence>
<feature type="signal peptide" evidence="2">
    <location>
        <begin position="1"/>
        <end position="22"/>
    </location>
</feature>
<evidence type="ECO:0008006" key="5">
    <source>
        <dbReference type="Google" id="ProtNLM"/>
    </source>
</evidence>